<evidence type="ECO:0000256" key="1">
    <source>
        <dbReference type="ARBA" id="ARBA00001946"/>
    </source>
</evidence>
<comment type="similarity">
    <text evidence="2">Belongs to the FAH family.</text>
</comment>
<sequence length="286" mass="30767">MKFATYIRNGAARLAVVDGDALIDLADASPQVPTDLRKALLDGVDLAAAADAALRSDAPRVPVARAEFAPLVPEPGKIVCLGLNYYDHAQESGREKPEYPWFFFRGASSLLAHGKEALRPKVSERFDYEAELAVVIGKRGKHVSQDAALDLVFGYTCFNDISVRDYQKRTPQWTIGKNFDATGGFGPVLVTADVLPAGAIGLPIQCRLNGRVMQDANTKDMIWSVAETISLLTECLTLEPGDVIVMGTPAGVGQSRTPPVWMKAGDRVEVEIGDIGVLANTIVDEA</sequence>
<dbReference type="PANTHER" id="PTHR42796:SF4">
    <property type="entry name" value="FUMARYLACETOACETATE HYDROLASE DOMAIN-CONTAINING PROTEIN 2A"/>
    <property type="match status" value="1"/>
</dbReference>
<dbReference type="FunFam" id="3.90.850.10:FF:000002">
    <property type="entry name" value="2-hydroxyhepta-2,4-diene-1,7-dioate isomerase"/>
    <property type="match status" value="1"/>
</dbReference>
<dbReference type="Gene3D" id="3.90.850.10">
    <property type="entry name" value="Fumarylacetoacetase-like, C-terminal domain"/>
    <property type="match status" value="1"/>
</dbReference>
<dbReference type="SUPFAM" id="SSF56529">
    <property type="entry name" value="FAH"/>
    <property type="match status" value="1"/>
</dbReference>
<keyword evidence="4" id="KW-0378">Hydrolase</keyword>
<dbReference type="InterPro" id="IPR011234">
    <property type="entry name" value="Fumarylacetoacetase-like_C"/>
</dbReference>
<proteinExistence type="inferred from homology"/>
<dbReference type="InterPro" id="IPR036663">
    <property type="entry name" value="Fumarylacetoacetase_C_sf"/>
</dbReference>
<evidence type="ECO:0000313" key="6">
    <source>
        <dbReference type="EMBL" id="SEA67456.1"/>
    </source>
</evidence>
<dbReference type="GO" id="GO:0019752">
    <property type="term" value="P:carboxylic acid metabolic process"/>
    <property type="evidence" value="ECO:0007669"/>
    <property type="project" value="UniProtKB-ARBA"/>
</dbReference>
<accession>A0A1H4D4J6</accession>
<keyword evidence="3" id="KW-0479">Metal-binding</keyword>
<dbReference type="OrthoDB" id="9805307at2"/>
<keyword evidence="7" id="KW-1185">Reference proteome</keyword>
<dbReference type="STRING" id="83784.SAMN05192564_102654"/>
<name>A0A1H4D4J6_9BURK</name>
<dbReference type="GO" id="GO:0016853">
    <property type="term" value="F:isomerase activity"/>
    <property type="evidence" value="ECO:0007669"/>
    <property type="project" value="UniProtKB-ARBA"/>
</dbReference>
<organism evidence="6 7">
    <name type="scientific">Paraburkholderia sartisoli</name>
    <dbReference type="NCBI Taxonomy" id="83784"/>
    <lineage>
        <taxon>Bacteria</taxon>
        <taxon>Pseudomonadati</taxon>
        <taxon>Pseudomonadota</taxon>
        <taxon>Betaproteobacteria</taxon>
        <taxon>Burkholderiales</taxon>
        <taxon>Burkholderiaceae</taxon>
        <taxon>Paraburkholderia</taxon>
    </lineage>
</organism>
<evidence type="ECO:0000256" key="4">
    <source>
        <dbReference type="ARBA" id="ARBA00022801"/>
    </source>
</evidence>
<comment type="cofactor">
    <cofactor evidence="1">
        <name>Mg(2+)</name>
        <dbReference type="ChEBI" id="CHEBI:18420"/>
    </cofactor>
</comment>
<reference evidence="7" key="1">
    <citation type="submission" date="2016-10" db="EMBL/GenBank/DDBJ databases">
        <authorList>
            <person name="Varghese N."/>
            <person name="Submissions S."/>
        </authorList>
    </citation>
    <scope>NUCLEOTIDE SEQUENCE [LARGE SCALE GENOMIC DNA]</scope>
    <source>
        <strain evidence="7">LMG 24000</strain>
    </source>
</reference>
<evidence type="ECO:0000259" key="5">
    <source>
        <dbReference type="Pfam" id="PF01557"/>
    </source>
</evidence>
<dbReference type="EMBL" id="FNRQ01000002">
    <property type="protein sequence ID" value="SEA67456.1"/>
    <property type="molecule type" value="Genomic_DNA"/>
</dbReference>
<evidence type="ECO:0000313" key="7">
    <source>
        <dbReference type="Proteomes" id="UP000198638"/>
    </source>
</evidence>
<evidence type="ECO:0000256" key="2">
    <source>
        <dbReference type="ARBA" id="ARBA00010211"/>
    </source>
</evidence>
<feature type="domain" description="Fumarylacetoacetase-like C-terminal" evidence="5">
    <location>
        <begin position="77"/>
        <end position="283"/>
    </location>
</feature>
<dbReference type="AlphaFoldDB" id="A0A1H4D4J6"/>
<dbReference type="PANTHER" id="PTHR42796">
    <property type="entry name" value="FUMARYLACETOACETATE HYDROLASE DOMAIN-CONTAINING PROTEIN 2A-RELATED"/>
    <property type="match status" value="1"/>
</dbReference>
<dbReference type="GO" id="GO:0016787">
    <property type="term" value="F:hydrolase activity"/>
    <property type="evidence" value="ECO:0007669"/>
    <property type="project" value="UniProtKB-KW"/>
</dbReference>
<dbReference type="Proteomes" id="UP000198638">
    <property type="component" value="Unassembled WGS sequence"/>
</dbReference>
<gene>
    <name evidence="6" type="ORF">SAMN05192564_102654</name>
</gene>
<evidence type="ECO:0000256" key="3">
    <source>
        <dbReference type="ARBA" id="ARBA00022723"/>
    </source>
</evidence>
<dbReference type="GO" id="GO:0046872">
    <property type="term" value="F:metal ion binding"/>
    <property type="evidence" value="ECO:0007669"/>
    <property type="project" value="UniProtKB-KW"/>
</dbReference>
<dbReference type="RefSeq" id="WP_090532419.1">
    <property type="nucleotide sequence ID" value="NZ_FNRQ01000002.1"/>
</dbReference>
<dbReference type="Pfam" id="PF01557">
    <property type="entry name" value="FAA_hydrolase"/>
    <property type="match status" value="1"/>
</dbReference>
<protein>
    <submittedName>
        <fullName evidence="6">2-keto-4-pentenoate hydratase/2-oxohepta-3-ene-1,7-dioic acid hydratase (Catechol pathway)</fullName>
    </submittedName>
</protein>
<dbReference type="InterPro" id="IPR051121">
    <property type="entry name" value="FAH"/>
</dbReference>